<dbReference type="AlphaFoldDB" id="A0A0G4B2U9"/>
<gene>
    <name evidence="1" type="ORF">UT28_C0001G0451</name>
</gene>
<organism evidence="1 2">
    <name type="scientific">Berkelbacteria bacterium GW2011_GWE1_39_12</name>
    <dbReference type="NCBI Taxonomy" id="1618337"/>
    <lineage>
        <taxon>Bacteria</taxon>
        <taxon>Candidatus Berkelbacteria</taxon>
    </lineage>
</organism>
<evidence type="ECO:0000313" key="1">
    <source>
        <dbReference type="EMBL" id="AKM82256.1"/>
    </source>
</evidence>
<dbReference type="EMBL" id="CP011213">
    <property type="protein sequence ID" value="AKM82256.1"/>
    <property type="molecule type" value="Genomic_DNA"/>
</dbReference>
<accession>A0A0G4B2U9</accession>
<reference evidence="1 2" key="1">
    <citation type="journal article" date="2015" name="Nature">
        <title>rRNA introns, odd ribosomes, and small enigmatic genomes across a large radiation of phyla.</title>
        <authorList>
            <person name="Brown C.T."/>
            <person name="Hug L.A."/>
            <person name="Thomas B.C."/>
            <person name="Sharon I."/>
            <person name="Castelle C.J."/>
            <person name="Singh A."/>
            <person name="Wilkins M.J."/>
            <person name="Williams K.H."/>
            <person name="Banfield J.F."/>
        </authorList>
    </citation>
    <scope>NUCLEOTIDE SEQUENCE [LARGE SCALE GENOMIC DNA]</scope>
</reference>
<dbReference type="KEGG" id="bbgw:UT28_C0001G0451"/>
<evidence type="ECO:0000313" key="2">
    <source>
        <dbReference type="Proteomes" id="UP000035648"/>
    </source>
</evidence>
<proteinExistence type="predicted"/>
<sequence>MRIQEKPIGTFKVKRCAYIEYGVEIPGVIPGTVTSDGNLGVTLEGFTFSEKSSGHDDPNGYWVVSGFSPDNTSCVASTFGDERKIHLYGLEKI</sequence>
<name>A0A0G4B2U9_9BACT</name>
<protein>
    <submittedName>
        <fullName evidence="1">Uncharacterized protein</fullName>
    </submittedName>
</protein>
<dbReference type="STRING" id="1618337.UT28_C0001G0451"/>
<dbReference type="Proteomes" id="UP000035648">
    <property type="component" value="Chromosome"/>
</dbReference>